<name>Q0WN18_ARATH</name>
<evidence type="ECO:0000313" key="2">
    <source>
        <dbReference type="EMBL" id="BAF01482.1"/>
    </source>
</evidence>
<evidence type="ECO:0000256" key="1">
    <source>
        <dbReference type="SAM" id="MobiDB-lite"/>
    </source>
</evidence>
<reference evidence="2" key="1">
    <citation type="submission" date="2006-07" db="EMBL/GenBank/DDBJ databases">
        <title>Large-scale analysis of RIKEN Arabidopsis full-length (RAFL) cDNAs.</title>
        <authorList>
            <person name="Totoki Y."/>
            <person name="Seki M."/>
            <person name="Ishida J."/>
            <person name="Nakajima M."/>
            <person name="Enju A."/>
            <person name="Morosawa T."/>
            <person name="Kamiya A."/>
            <person name="Narusaka M."/>
            <person name="Shin-i T."/>
            <person name="Nakagawa M."/>
            <person name="Sakamoto N."/>
            <person name="Oishi K."/>
            <person name="Kohara Y."/>
            <person name="Kobayashi M."/>
            <person name="Toyoda A."/>
            <person name="Sakaki Y."/>
            <person name="Sakurai T."/>
            <person name="Iida K."/>
            <person name="Akiyama K."/>
            <person name="Satou M."/>
            <person name="Toyoda T."/>
            <person name="Konagaya A."/>
            <person name="Carninci P."/>
            <person name="Kawai J."/>
            <person name="Hayashizaki Y."/>
            <person name="Shinozaki K."/>
        </authorList>
    </citation>
    <scope>NUCLEOTIDE SEQUENCE</scope>
</reference>
<dbReference type="AlphaFoldDB" id="Q0WN18"/>
<organism evidence="2">
    <name type="scientific">Arabidopsis thaliana</name>
    <name type="common">Mouse-ear cress</name>
    <dbReference type="NCBI Taxonomy" id="3702"/>
    <lineage>
        <taxon>Eukaryota</taxon>
        <taxon>Viridiplantae</taxon>
        <taxon>Streptophyta</taxon>
        <taxon>Embryophyta</taxon>
        <taxon>Tracheophyta</taxon>
        <taxon>Spermatophyta</taxon>
        <taxon>Magnoliopsida</taxon>
        <taxon>eudicotyledons</taxon>
        <taxon>Gunneridae</taxon>
        <taxon>Pentapetalae</taxon>
        <taxon>rosids</taxon>
        <taxon>malvids</taxon>
        <taxon>Brassicales</taxon>
        <taxon>Brassicaceae</taxon>
        <taxon>Camelineae</taxon>
        <taxon>Arabidopsis</taxon>
    </lineage>
</organism>
<protein>
    <submittedName>
        <fullName evidence="2">Uncharacterized protein</fullName>
    </submittedName>
</protein>
<proteinExistence type="evidence at transcript level"/>
<sequence>AVSASSRRRKTLPAKSFRRCVSCQPPFLPQRRSSVVERTLPLSSSPNLREELQRRATPAPSCRTQER</sequence>
<feature type="non-terminal residue" evidence="2">
    <location>
        <position position="1"/>
    </location>
</feature>
<dbReference type="EMBL" id="AK229637">
    <property type="protein sequence ID" value="BAF01482.1"/>
    <property type="molecule type" value="mRNA"/>
</dbReference>
<accession>Q0WN18</accession>
<feature type="region of interest" description="Disordered" evidence="1">
    <location>
        <begin position="32"/>
        <end position="67"/>
    </location>
</feature>